<evidence type="ECO:0000313" key="2">
    <source>
        <dbReference type="EMBL" id="KAK6947782.1"/>
    </source>
</evidence>
<protein>
    <submittedName>
        <fullName evidence="2">Uncharacterized protein</fullName>
    </submittedName>
</protein>
<feature type="region of interest" description="Disordered" evidence="1">
    <location>
        <begin position="43"/>
        <end position="64"/>
    </location>
</feature>
<proteinExistence type="predicted"/>
<keyword evidence="3" id="KW-1185">Reference proteome</keyword>
<dbReference type="Proteomes" id="UP001370490">
    <property type="component" value="Unassembled WGS sequence"/>
</dbReference>
<dbReference type="PANTHER" id="PTHR31390:SF0">
    <property type="entry name" value="DOMAIN PROTEIN, PUTATIVE (DUF3527)-RELATED"/>
    <property type="match status" value="1"/>
</dbReference>
<comment type="caution">
    <text evidence="2">The sequence shown here is derived from an EMBL/GenBank/DDBJ whole genome shotgun (WGS) entry which is preliminary data.</text>
</comment>
<feature type="compositionally biased region" description="Low complexity" evidence="1">
    <location>
        <begin position="281"/>
        <end position="290"/>
    </location>
</feature>
<sequence>MHMHFILGMQVNIKISLSLSMGLDMEPEFDKYCEVIANPKFDSPSQRHSYCRNSNRQSTSKSQLSSIGEDFAEISFNHFRSTSSKTLSSRSSGLDDNVELKRGSMYQSSKTMRKMKRMGSNEGRSKIELTHRSSTFSSFNIIESLCDSDEESLKGYEKKFPVISINSNSDCSEGFLDLSFSQVSVAARDITSRSVNDVVKANNSEDTVKTLVFQFDQVIGPQNDGNDLLDRDAVLTLNKSLSTKLRMPHSPTGSQSYLSTSSPRVRLSPIRKMLDPLMKSKSMRSSSVSVTEPSNVHRTGLGGMRRKRTLCKSLLNDFANTAQKVETITQTVKRDDECSVLASSPAQLHGYLKLEVKQGVPFFEFSVNSLEDIFVAKTWKADNAFQWVYTFHSIHNRKKYTAGRLCSKDCYKESSMVGQMQVSCYLCAELKDGVFDNSMVTEFVLYDIAHSRKGGLQQETTNASTELINPPKCNNSTWMKEPVDANDASDLVKLKNQAKSGSGTNIGRNCSSIPYPWAPADLQPNLEIAAIVIQVPFERRKGLKYKADDNIGDKVHQNKVNVSTVEKKKEDLSTSMSPTRLKVVTPIGTHSLPSSESRGPSTLLNRWRLGGGCDCGGWDMACPLIVFDNPEIRSIEDQLMEERQPLQLFVQGAKENVPALTVTVVEEGQYIVDFHAQLSTLQAFSICIAMLHSTVASNSMEQKKSKRLLPCDSLNMLLKEEMEFIVGAVTEEEKRKLAPTGKDIPPPFILNPPFSPLARL</sequence>
<organism evidence="2 3">
    <name type="scientific">Dillenia turbinata</name>
    <dbReference type="NCBI Taxonomy" id="194707"/>
    <lineage>
        <taxon>Eukaryota</taxon>
        <taxon>Viridiplantae</taxon>
        <taxon>Streptophyta</taxon>
        <taxon>Embryophyta</taxon>
        <taxon>Tracheophyta</taxon>
        <taxon>Spermatophyta</taxon>
        <taxon>Magnoliopsida</taxon>
        <taxon>eudicotyledons</taxon>
        <taxon>Gunneridae</taxon>
        <taxon>Pentapetalae</taxon>
        <taxon>Dilleniales</taxon>
        <taxon>Dilleniaceae</taxon>
        <taxon>Dillenia</taxon>
    </lineage>
</organism>
<accession>A0AAN8WG48</accession>
<dbReference type="PANTHER" id="PTHR31390">
    <property type="entry name" value="EXPRESSED PROTEIN"/>
    <property type="match status" value="1"/>
</dbReference>
<evidence type="ECO:0000313" key="3">
    <source>
        <dbReference type="Proteomes" id="UP001370490"/>
    </source>
</evidence>
<dbReference type="AlphaFoldDB" id="A0AAN8WG48"/>
<dbReference type="InterPro" id="IPR021916">
    <property type="entry name" value="DUF3527"/>
</dbReference>
<evidence type="ECO:0000256" key="1">
    <source>
        <dbReference type="SAM" id="MobiDB-lite"/>
    </source>
</evidence>
<feature type="region of interest" description="Disordered" evidence="1">
    <location>
        <begin position="281"/>
        <end position="301"/>
    </location>
</feature>
<name>A0AAN8WG48_9MAGN</name>
<dbReference type="EMBL" id="JBAMMX010000001">
    <property type="protein sequence ID" value="KAK6947782.1"/>
    <property type="molecule type" value="Genomic_DNA"/>
</dbReference>
<gene>
    <name evidence="2" type="ORF">RJ641_001255</name>
</gene>
<dbReference type="Pfam" id="PF12043">
    <property type="entry name" value="DUF3527"/>
    <property type="match status" value="1"/>
</dbReference>
<reference evidence="2 3" key="1">
    <citation type="submission" date="2023-12" db="EMBL/GenBank/DDBJ databases">
        <title>A high-quality genome assembly for Dillenia turbinata (Dilleniales).</title>
        <authorList>
            <person name="Chanderbali A."/>
        </authorList>
    </citation>
    <scope>NUCLEOTIDE SEQUENCE [LARGE SCALE GENOMIC DNA]</scope>
    <source>
        <strain evidence="2">LSX21</strain>
        <tissue evidence="2">Leaf</tissue>
    </source>
</reference>